<keyword evidence="3" id="KW-1185">Reference proteome</keyword>
<name>A0ABN7X8Q3_GIGMA</name>
<proteinExistence type="predicted"/>
<feature type="region of interest" description="Disordered" evidence="1">
    <location>
        <begin position="56"/>
        <end position="104"/>
    </location>
</feature>
<reference evidence="2 3" key="1">
    <citation type="submission" date="2021-06" db="EMBL/GenBank/DDBJ databases">
        <authorList>
            <person name="Kallberg Y."/>
            <person name="Tangrot J."/>
            <person name="Rosling A."/>
        </authorList>
    </citation>
    <scope>NUCLEOTIDE SEQUENCE [LARGE SCALE GENOMIC DNA]</scope>
    <source>
        <strain evidence="2 3">120-4 pot B 10/14</strain>
    </source>
</reference>
<feature type="non-terminal residue" evidence="2">
    <location>
        <position position="1"/>
    </location>
</feature>
<dbReference type="Proteomes" id="UP000789901">
    <property type="component" value="Unassembled WGS sequence"/>
</dbReference>
<evidence type="ECO:0000313" key="2">
    <source>
        <dbReference type="EMBL" id="CAG8850203.1"/>
    </source>
</evidence>
<protein>
    <submittedName>
        <fullName evidence="2">2190_t:CDS:1</fullName>
    </submittedName>
</protein>
<comment type="caution">
    <text evidence="2">The sequence shown here is derived from an EMBL/GenBank/DDBJ whole genome shotgun (WGS) entry which is preliminary data.</text>
</comment>
<accession>A0ABN7X8Q3</accession>
<evidence type="ECO:0000313" key="3">
    <source>
        <dbReference type="Proteomes" id="UP000789901"/>
    </source>
</evidence>
<organism evidence="2 3">
    <name type="scientific">Gigaspora margarita</name>
    <dbReference type="NCBI Taxonomy" id="4874"/>
    <lineage>
        <taxon>Eukaryota</taxon>
        <taxon>Fungi</taxon>
        <taxon>Fungi incertae sedis</taxon>
        <taxon>Mucoromycota</taxon>
        <taxon>Glomeromycotina</taxon>
        <taxon>Glomeromycetes</taxon>
        <taxon>Diversisporales</taxon>
        <taxon>Gigasporaceae</taxon>
        <taxon>Gigaspora</taxon>
    </lineage>
</organism>
<evidence type="ECO:0000256" key="1">
    <source>
        <dbReference type="SAM" id="MobiDB-lite"/>
    </source>
</evidence>
<gene>
    <name evidence="2" type="ORF">GMARGA_LOCUS40098</name>
</gene>
<feature type="non-terminal residue" evidence="2">
    <location>
        <position position="104"/>
    </location>
</feature>
<dbReference type="EMBL" id="CAJVQB010099976">
    <property type="protein sequence ID" value="CAG8850203.1"/>
    <property type="molecule type" value="Genomic_DNA"/>
</dbReference>
<feature type="compositionally biased region" description="Low complexity" evidence="1">
    <location>
        <begin position="85"/>
        <end position="95"/>
    </location>
</feature>
<sequence length="104" mass="11497">VSVTSIKVLEFDFENILALGINMTIVGITTQIVQNTGNDLTLEFYVKKKVGNREPSNFWQSRKPHGATPKALRKNHTTLSNMNPTSTSQTQSLLSALKTNPIPN</sequence>